<evidence type="ECO:0000256" key="1">
    <source>
        <dbReference type="SAM" id="SignalP"/>
    </source>
</evidence>
<keyword evidence="3" id="KW-1185">Reference proteome</keyword>
<dbReference type="SUPFAM" id="SSF53474">
    <property type="entry name" value="alpha/beta-Hydrolases"/>
    <property type="match status" value="1"/>
</dbReference>
<dbReference type="GO" id="GO:0016787">
    <property type="term" value="F:hydrolase activity"/>
    <property type="evidence" value="ECO:0007669"/>
    <property type="project" value="UniProtKB-KW"/>
</dbReference>
<dbReference type="Proteomes" id="UP000475385">
    <property type="component" value="Unassembled WGS sequence"/>
</dbReference>
<gene>
    <name evidence="2" type="ORF">G3576_24950</name>
</gene>
<reference evidence="2 3" key="1">
    <citation type="submission" date="2020-03" db="EMBL/GenBank/DDBJ databases">
        <title>Roseomonas stagni sp. nov., isolated from pond water in Japan.</title>
        <authorList>
            <person name="Furuhata K."/>
            <person name="Miyamoto H."/>
            <person name="Goto K."/>
        </authorList>
    </citation>
    <scope>NUCLEOTIDE SEQUENCE [LARGE SCALE GENOMIC DNA]</scope>
    <source>
        <strain evidence="2 3">PeD5</strain>
    </source>
</reference>
<feature type="signal peptide" evidence="1">
    <location>
        <begin position="1"/>
        <end position="18"/>
    </location>
</feature>
<dbReference type="RefSeq" id="WP_164697207.1">
    <property type="nucleotide sequence ID" value="NZ_JAAIKB010000014.1"/>
</dbReference>
<dbReference type="InterPro" id="IPR029058">
    <property type="entry name" value="AB_hydrolase_fold"/>
</dbReference>
<keyword evidence="2" id="KW-0378">Hydrolase</keyword>
<comment type="caution">
    <text evidence="2">The sequence shown here is derived from an EMBL/GenBank/DDBJ whole genome shotgun (WGS) entry which is preliminary data.</text>
</comment>
<organism evidence="2 3">
    <name type="scientific">Falsiroseomonas algicola</name>
    <dbReference type="NCBI Taxonomy" id="2716930"/>
    <lineage>
        <taxon>Bacteria</taxon>
        <taxon>Pseudomonadati</taxon>
        <taxon>Pseudomonadota</taxon>
        <taxon>Alphaproteobacteria</taxon>
        <taxon>Acetobacterales</taxon>
        <taxon>Roseomonadaceae</taxon>
        <taxon>Falsiroseomonas</taxon>
    </lineage>
</organism>
<dbReference type="Gene3D" id="3.40.50.1820">
    <property type="entry name" value="alpha/beta hydrolase"/>
    <property type="match status" value="1"/>
</dbReference>
<name>A0A6M1LS81_9PROT</name>
<dbReference type="AlphaFoldDB" id="A0A6M1LS81"/>
<evidence type="ECO:0000313" key="3">
    <source>
        <dbReference type="Proteomes" id="UP000475385"/>
    </source>
</evidence>
<dbReference type="EMBL" id="JAAIKB010000014">
    <property type="protein sequence ID" value="NGM23286.1"/>
    <property type="molecule type" value="Genomic_DNA"/>
</dbReference>
<keyword evidence="1" id="KW-0732">Signal</keyword>
<accession>A0A6M1LS81</accession>
<protein>
    <submittedName>
        <fullName evidence="2">Alpha/beta hydrolase</fullName>
    </submittedName>
</protein>
<sequence>MRALALLLLALALGTARAEVLAPAPPLAVEAVPGLGPNGRAELSRTLLRNLPRAFAIGPGGAYASRAGNAAPEAVAQAALEACQAHTPGRQPCMLWLRDLEIVFPGREWAPAPPPPGIGWREEVRETVPDARFLWWGPESARGVVLWAHGRGASGEDSRGQQPQAWLRHFNNAGFDIWRFDRDPAADFVQRAAGWMRADLAALRGRGYRRVVVAGQSRGGWNALQALDTPGLAEVTIAIAPAALASMDEAGQARQMAALRGVVAGATAAAGARVAVANFRDDPFDGLPEERAAALRALAPRAGAFLLIDRPEGLAGHAAGASAAFSLRFGPCLLRFAVEEPPPATC</sequence>
<evidence type="ECO:0000313" key="2">
    <source>
        <dbReference type="EMBL" id="NGM23286.1"/>
    </source>
</evidence>
<proteinExistence type="predicted"/>
<feature type="chain" id="PRO_5026720569" evidence="1">
    <location>
        <begin position="19"/>
        <end position="346"/>
    </location>
</feature>